<proteinExistence type="predicted"/>
<evidence type="ECO:0000256" key="3">
    <source>
        <dbReference type="ARBA" id="ARBA00022827"/>
    </source>
</evidence>
<evidence type="ECO:0000313" key="6">
    <source>
        <dbReference type="EMBL" id="SCD21568.1"/>
    </source>
</evidence>
<protein>
    <submittedName>
        <fullName evidence="6">Phytoene dehydrogenase-related protein</fullName>
    </submittedName>
</protein>
<evidence type="ECO:0000256" key="4">
    <source>
        <dbReference type="ARBA" id="ARBA00022857"/>
    </source>
</evidence>
<dbReference type="PANTHER" id="PTHR46091">
    <property type="entry name" value="BLR7054 PROTEIN"/>
    <property type="match status" value="1"/>
</dbReference>
<accession>A0A1R3T8E7</accession>
<dbReference type="InterPro" id="IPR052206">
    <property type="entry name" value="Retinol_saturase"/>
</dbReference>
<organism evidence="6 7">
    <name type="scientific">Proteiniphilum saccharofermentans</name>
    <dbReference type="NCBI Taxonomy" id="1642647"/>
    <lineage>
        <taxon>Bacteria</taxon>
        <taxon>Pseudomonadati</taxon>
        <taxon>Bacteroidota</taxon>
        <taxon>Bacteroidia</taxon>
        <taxon>Bacteroidales</taxon>
        <taxon>Dysgonomonadaceae</taxon>
        <taxon>Proteiniphilum</taxon>
    </lineage>
</organism>
<dbReference type="Proteomes" id="UP000187464">
    <property type="component" value="Chromosome I"/>
</dbReference>
<sequence>MQKYDIVIIGSGLGGLLCGAVLSKEGYSVCVLEKNGIPGGCFQGFKRYGRMLDTGVHYIGSMDEGEILHRCFSYLGIMDEIKLVRLDEEGFDRIVYPDKSYSYAMGEERFIETLARDFPYERENLQHYMKMISDIASAVTVDGFKKGRISTSNLDVFSLSAWKTIAGITQNERLRHVLSNPAMLYGGDKLVSTFYIHAMTTSSYLHGSYRFVGSSMQLTDALIRKIEGNGGKVITLAQATAIRCDQNMVSGVEVNNRGLIQAKYVISTMHPMKTLEITDRTTNIRKAYLSRLSSLPNSYGFFTVYLIKKKNADRYINHNIYFYADGQDAWHRTSFPDDKGVVGVLTSMRPNEHDIRYTNVVELLTPMLYQEVEPWKDTLYERRGDDYRQFKERKTEDILRFVRQFDPSVLENTEHIVTTTPLSYRDYTGTPEGSAYGIMKNYQNPLSTLIPIRSKVRNLFFAGQNVNMHGVLGVTLTSLISCSELLGEEYIAKKIGNS</sequence>
<dbReference type="STRING" id="1642647.PSM36_2772"/>
<keyword evidence="3" id="KW-0274">FAD</keyword>
<dbReference type="InterPro" id="IPR036188">
    <property type="entry name" value="FAD/NAD-bd_sf"/>
</dbReference>
<evidence type="ECO:0000256" key="5">
    <source>
        <dbReference type="ARBA" id="ARBA00023027"/>
    </source>
</evidence>
<evidence type="ECO:0000313" key="7">
    <source>
        <dbReference type="Proteomes" id="UP000187464"/>
    </source>
</evidence>
<keyword evidence="7" id="KW-1185">Reference proteome</keyword>
<dbReference type="SUPFAM" id="SSF51905">
    <property type="entry name" value="FAD/NAD(P)-binding domain"/>
    <property type="match status" value="1"/>
</dbReference>
<gene>
    <name evidence="6" type="ORF">PSM36_2772</name>
</gene>
<dbReference type="KEGG" id="psac:PSM36_2772"/>
<keyword evidence="4" id="KW-0521">NADP</keyword>
<keyword evidence="5" id="KW-0520">NAD</keyword>
<dbReference type="RefSeq" id="WP_076931389.1">
    <property type="nucleotide sequence ID" value="NZ_LT605205.1"/>
</dbReference>
<name>A0A1R3T8E7_9BACT</name>
<dbReference type="Gene3D" id="3.50.50.60">
    <property type="entry name" value="FAD/NAD(P)-binding domain"/>
    <property type="match status" value="2"/>
</dbReference>
<keyword evidence="1" id="KW-0285">Flavoprotein</keyword>
<evidence type="ECO:0000256" key="2">
    <source>
        <dbReference type="ARBA" id="ARBA00022729"/>
    </source>
</evidence>
<dbReference type="AlphaFoldDB" id="A0A1R3T8E7"/>
<keyword evidence="2" id="KW-0732">Signal</keyword>
<dbReference type="Pfam" id="PF13450">
    <property type="entry name" value="NAD_binding_8"/>
    <property type="match status" value="1"/>
</dbReference>
<reference evidence="7" key="1">
    <citation type="submission" date="2016-08" db="EMBL/GenBank/DDBJ databases">
        <authorList>
            <person name="Wibberg D."/>
        </authorList>
    </citation>
    <scope>NUCLEOTIDE SEQUENCE [LARGE SCALE GENOMIC DNA]</scope>
</reference>
<evidence type="ECO:0000256" key="1">
    <source>
        <dbReference type="ARBA" id="ARBA00022630"/>
    </source>
</evidence>
<dbReference type="EMBL" id="LT605205">
    <property type="protein sequence ID" value="SCD21568.1"/>
    <property type="molecule type" value="Genomic_DNA"/>
</dbReference>
<dbReference type="PANTHER" id="PTHR46091:SF3">
    <property type="entry name" value="AMINE OXIDASE DOMAIN-CONTAINING PROTEIN"/>
    <property type="match status" value="1"/>
</dbReference>